<dbReference type="SMART" id="SM00228">
    <property type="entry name" value="PDZ"/>
    <property type="match status" value="1"/>
</dbReference>
<evidence type="ECO:0008006" key="7">
    <source>
        <dbReference type="Google" id="ProtNLM"/>
    </source>
</evidence>
<feature type="region of interest" description="Disordered" evidence="2">
    <location>
        <begin position="365"/>
        <end position="414"/>
    </location>
</feature>
<gene>
    <name evidence="5" type="ORF">NP493_240g05013</name>
</gene>
<dbReference type="Proteomes" id="UP001209878">
    <property type="component" value="Unassembled WGS sequence"/>
</dbReference>
<dbReference type="SUPFAM" id="SSF101447">
    <property type="entry name" value="Formin homology 2 domain (FH2 domain)"/>
    <property type="match status" value="1"/>
</dbReference>
<accession>A0AAD9UDF6</accession>
<dbReference type="EMBL" id="JAODUO010000240">
    <property type="protein sequence ID" value="KAK2185328.1"/>
    <property type="molecule type" value="Genomic_DNA"/>
</dbReference>
<dbReference type="InterPro" id="IPR051425">
    <property type="entry name" value="Formin_Homology"/>
</dbReference>
<feature type="domain" description="FH2" evidence="4">
    <location>
        <begin position="582"/>
        <end position="950"/>
    </location>
</feature>
<reference evidence="5" key="1">
    <citation type="journal article" date="2023" name="Mol. Biol. Evol.">
        <title>Third-Generation Sequencing Reveals the Adaptive Role of the Epigenome in Three Deep-Sea Polychaetes.</title>
        <authorList>
            <person name="Perez M."/>
            <person name="Aroh O."/>
            <person name="Sun Y."/>
            <person name="Lan Y."/>
            <person name="Juniper S.K."/>
            <person name="Young C.R."/>
            <person name="Angers B."/>
            <person name="Qian P.Y."/>
        </authorList>
    </citation>
    <scope>NUCLEOTIDE SEQUENCE</scope>
    <source>
        <strain evidence="5">R07B-5</strain>
    </source>
</reference>
<feature type="compositionally biased region" description="Polar residues" evidence="2">
    <location>
        <begin position="202"/>
        <end position="217"/>
    </location>
</feature>
<evidence type="ECO:0000313" key="5">
    <source>
        <dbReference type="EMBL" id="KAK2185328.1"/>
    </source>
</evidence>
<name>A0AAD9UDF6_RIDPI</name>
<evidence type="ECO:0000259" key="3">
    <source>
        <dbReference type="PROSITE" id="PS50106"/>
    </source>
</evidence>
<dbReference type="InterPro" id="IPR001478">
    <property type="entry name" value="PDZ"/>
</dbReference>
<dbReference type="AlphaFoldDB" id="A0AAD9UDF6"/>
<feature type="domain" description="PDZ" evidence="3">
    <location>
        <begin position="7"/>
        <end position="84"/>
    </location>
</feature>
<sequence length="950" mass="106492">MPDTPRELKIHRLDGSFGFVLRGHNPVRVESILPGGPADKARLSVGDAILGVNSVDVSKCSHSHLIQLLQSSGSSPTLKVAPLRVDDIVNGQCSSELSGPSSWGWMSDGPALVMDGTAKTFREMADHLLTPREKSALRQALLDYKANRDVTQFVLDASEVLDTPSKCNLWHFLLPRMSQAHQKYVRRHVTIPQSHREDTYLKGSSDSQKSSTYENTVTQSVVTEHSDSALSYLAAQQGMRDRRHLGSFRQQLGYLLTSRERLLLKKALQIYAERRNVYNLLGDLMEILDTPSKKSLWVYIIPLLSVPHQRYCQTRLGLPEHVVKTDSVKLSRSGAFNIQRWRDMDTSRDRPRLYNRPASLWRKANGMDSSDEDMDSVSPLHNLFKPPGGHLENNRWSSRTRGSQLAQGSLQDGEQSTITCAPIYAEIDKFNNQRSAPKQSRIKLVRDSSAQTTPPSSPPSVRAWSRQTDRFSQTGQRSSVHGYDGPNSDCRESSLASIKENGSCCSSRHSKVMRGHNGDCSQATTVAAARNFDNSYEAYQMKAMNAIQALDDAVANETGSETEQMVAPPAPPAPPPLPPGLPPSVGAVEMKVKRLNWEKIDVVHENSVWAQMGDTDDLEDIVKYLELEQQFSTKRNRVSESFRDRKNEVVIISPKKAYNISILLGHMRMSVADIRQALTQMDESILTPELLKQMLAYAPDANEMEKYDAFKGSLCELSKPDQFVYQMSRLPGYEQRLKAMLFKANFAEKVEEVKKNLKCIKRAAQELQQSSKLTRILELVLAMGNRLNHGNPRVAQATAFRVNYLAMLDLTKTTDGKASFLHVLVDTVSSKFADSLRLSEDLPTVLEAARISNEVIAQELSDLRKVLQEISATVNKLSSSTQRLGDRFHEVMEHFISEASDEIQGLFSLQASTTEEFTAAINYFGDDPKKVNTCEFFNIFAEFITKFEVR</sequence>
<feature type="region of interest" description="Disordered" evidence="2">
    <location>
        <begin position="431"/>
        <end position="494"/>
    </location>
</feature>
<keyword evidence="1" id="KW-0175">Coiled coil</keyword>
<dbReference type="PANTHER" id="PTHR45725">
    <property type="entry name" value="FORMIN HOMOLOGY 2 FAMILY MEMBER"/>
    <property type="match status" value="1"/>
</dbReference>
<evidence type="ECO:0000313" key="6">
    <source>
        <dbReference type="Proteomes" id="UP001209878"/>
    </source>
</evidence>
<dbReference type="Gene3D" id="6.10.30.30">
    <property type="match status" value="1"/>
</dbReference>
<protein>
    <recommendedName>
        <fullName evidence="7">Delphilin</fullName>
    </recommendedName>
</protein>
<comment type="caution">
    <text evidence="5">The sequence shown here is derived from an EMBL/GenBank/DDBJ whole genome shotgun (WGS) entry which is preliminary data.</text>
</comment>
<feature type="compositionally biased region" description="Polar residues" evidence="2">
    <location>
        <begin position="470"/>
        <end position="479"/>
    </location>
</feature>
<feature type="compositionally biased region" description="Polar residues" evidence="2">
    <location>
        <begin position="394"/>
        <end position="414"/>
    </location>
</feature>
<keyword evidence="6" id="KW-1185">Reference proteome</keyword>
<dbReference type="InterPro" id="IPR036034">
    <property type="entry name" value="PDZ_sf"/>
</dbReference>
<feature type="region of interest" description="Disordered" evidence="2">
    <location>
        <begin position="195"/>
        <end position="217"/>
    </location>
</feature>
<dbReference type="PANTHER" id="PTHR45725:SF3">
    <property type="entry name" value="DELPHILIN"/>
    <property type="match status" value="1"/>
</dbReference>
<proteinExistence type="predicted"/>
<organism evidence="5 6">
    <name type="scientific">Ridgeia piscesae</name>
    <name type="common">Tubeworm</name>
    <dbReference type="NCBI Taxonomy" id="27915"/>
    <lineage>
        <taxon>Eukaryota</taxon>
        <taxon>Metazoa</taxon>
        <taxon>Spiralia</taxon>
        <taxon>Lophotrochozoa</taxon>
        <taxon>Annelida</taxon>
        <taxon>Polychaeta</taxon>
        <taxon>Sedentaria</taxon>
        <taxon>Canalipalpata</taxon>
        <taxon>Sabellida</taxon>
        <taxon>Siboglinidae</taxon>
        <taxon>Ridgeia</taxon>
    </lineage>
</organism>
<dbReference type="PROSITE" id="PS50106">
    <property type="entry name" value="PDZ"/>
    <property type="match status" value="1"/>
</dbReference>
<feature type="coiled-coil region" evidence="1">
    <location>
        <begin position="743"/>
        <end position="770"/>
    </location>
</feature>
<dbReference type="Gene3D" id="1.20.58.2220">
    <property type="entry name" value="Formin, FH2 domain"/>
    <property type="match status" value="1"/>
</dbReference>
<dbReference type="PROSITE" id="PS51444">
    <property type="entry name" value="FH2"/>
    <property type="match status" value="1"/>
</dbReference>
<evidence type="ECO:0000256" key="1">
    <source>
        <dbReference type="SAM" id="Coils"/>
    </source>
</evidence>
<dbReference type="Gene3D" id="2.30.42.10">
    <property type="match status" value="1"/>
</dbReference>
<dbReference type="Gene3D" id="1.20.1160.20">
    <property type="match status" value="2"/>
</dbReference>
<dbReference type="SUPFAM" id="SSF50156">
    <property type="entry name" value="PDZ domain-like"/>
    <property type="match status" value="1"/>
</dbReference>
<dbReference type="SMART" id="SM00498">
    <property type="entry name" value="FH2"/>
    <property type="match status" value="1"/>
</dbReference>
<dbReference type="InterPro" id="IPR015425">
    <property type="entry name" value="FH2_Formin"/>
</dbReference>
<dbReference type="Pfam" id="PF02181">
    <property type="entry name" value="FH2"/>
    <property type="match status" value="1"/>
</dbReference>
<evidence type="ECO:0000259" key="4">
    <source>
        <dbReference type="PROSITE" id="PS51444"/>
    </source>
</evidence>
<evidence type="ECO:0000256" key="2">
    <source>
        <dbReference type="SAM" id="MobiDB-lite"/>
    </source>
</evidence>
<dbReference type="InterPro" id="IPR042201">
    <property type="entry name" value="FH2_Formin_sf"/>
</dbReference>
<dbReference type="Pfam" id="PF00595">
    <property type="entry name" value="PDZ"/>
    <property type="match status" value="1"/>
</dbReference>